<dbReference type="EMBL" id="JAAHCF010000036">
    <property type="protein sequence ID" value="KAK8149813.1"/>
    <property type="molecule type" value="Genomic_DNA"/>
</dbReference>
<evidence type="ECO:0000313" key="2">
    <source>
        <dbReference type="Proteomes" id="UP001397290"/>
    </source>
</evidence>
<comment type="caution">
    <text evidence="1">The sequence shown here is derived from an EMBL/GenBank/DDBJ whole genome shotgun (WGS) entry which is preliminary data.</text>
</comment>
<reference evidence="1 2" key="1">
    <citation type="submission" date="2020-02" db="EMBL/GenBank/DDBJ databases">
        <title>Comparative genomics of the hypocrealean fungal genus Beauvera.</title>
        <authorList>
            <person name="Showalter D.N."/>
            <person name="Bushley K.E."/>
            <person name="Rehner S.A."/>
        </authorList>
    </citation>
    <scope>NUCLEOTIDE SEQUENCE [LARGE SCALE GENOMIC DNA]</scope>
    <source>
        <strain evidence="1 2">ARSEF4384</strain>
    </source>
</reference>
<dbReference type="Proteomes" id="UP001397290">
    <property type="component" value="Unassembled WGS sequence"/>
</dbReference>
<name>A0AAW0S587_9HYPO</name>
<dbReference type="AlphaFoldDB" id="A0AAW0S587"/>
<protein>
    <submittedName>
        <fullName evidence="1">Uncharacterized protein</fullName>
    </submittedName>
</protein>
<proteinExistence type="predicted"/>
<sequence>MTTHTEWLNGPEDVVFAWAELQMGGDRTGQIRLLLKEESAKETDSNNYSIFVVASELEQRLLITRVNKDEGDMLRNSTRVAVHSYQSLLESLRSTDCVFWQKQSVNIFCQSDIYCSAAFCLAIMQMMHAVRTKAFKARCRCLIMVPSPEFVRPLMNALDLICPKEKFTQVNIPQLDFEAELPISCVESSGFVDYVVEKATEAINRRKTVIIFCTKSTAYRIFRNLPQHLPQENCLWNEVAHADFIAKMCLPAFNTEEAVVLFMTESYHVPLFFNYACHIFIEGLKDTPAWNRSRIVYGKQVLTTYEAECMLSYWYQCHPGTALTITDRTLVKRTPRRLVDHKQSWGFLADLALHFTEFRVPTLATCFMTRPNVLQTVMTHFALMGFLHGKSGELYRPFTVSEDAEKLAKILVLMDHDFHLAWFVCMGMRLPDASVNARCAIMRIGALAMCNFGAVNKPFFSQNSRSRLRYQGAVDALVLKLQGHASMPRHLYGHGLPWVTLMIWHLAQKLYPGIRTGELQDMLAEWTDVPMCVLDMAQCAQVSNIVSALETHYGIQSATQALHLTDADCENIQRAMVAAWMHKTMMIEHDGQKSQVIDVAVADMAERRLAPGIGEILQPNWVLNSPGTRRDLAFFVALHVQVEDNGQHSYNNSVVLPMKLVGSWRGPCGDTFLDCAPYRGPDDP</sequence>
<gene>
    <name evidence="1" type="ORF">G3M48_005424</name>
</gene>
<keyword evidence="2" id="KW-1185">Reference proteome</keyword>
<organism evidence="1 2">
    <name type="scientific">Beauveria asiatica</name>
    <dbReference type="NCBI Taxonomy" id="1069075"/>
    <lineage>
        <taxon>Eukaryota</taxon>
        <taxon>Fungi</taxon>
        <taxon>Dikarya</taxon>
        <taxon>Ascomycota</taxon>
        <taxon>Pezizomycotina</taxon>
        <taxon>Sordariomycetes</taxon>
        <taxon>Hypocreomycetidae</taxon>
        <taxon>Hypocreales</taxon>
        <taxon>Cordycipitaceae</taxon>
        <taxon>Beauveria</taxon>
    </lineage>
</organism>
<accession>A0AAW0S587</accession>
<evidence type="ECO:0000313" key="1">
    <source>
        <dbReference type="EMBL" id="KAK8149813.1"/>
    </source>
</evidence>